<protein>
    <submittedName>
        <fullName evidence="2">Uncharacterized protein</fullName>
    </submittedName>
</protein>
<feature type="compositionally biased region" description="Basic and acidic residues" evidence="1">
    <location>
        <begin position="104"/>
        <end position="121"/>
    </location>
</feature>
<organism evidence="2 3">
    <name type="scientific">Candidatus Carbonibacillus altaicus</name>
    <dbReference type="NCBI Taxonomy" id="2163959"/>
    <lineage>
        <taxon>Bacteria</taxon>
        <taxon>Bacillati</taxon>
        <taxon>Bacillota</taxon>
        <taxon>Bacilli</taxon>
        <taxon>Bacillales</taxon>
        <taxon>Candidatus Carbonibacillus</taxon>
    </lineage>
</organism>
<evidence type="ECO:0000313" key="2">
    <source>
        <dbReference type="EMBL" id="PTQ56841.1"/>
    </source>
</evidence>
<feature type="region of interest" description="Disordered" evidence="1">
    <location>
        <begin position="91"/>
        <end position="121"/>
    </location>
</feature>
<feature type="compositionally biased region" description="Acidic residues" evidence="1">
    <location>
        <begin position="93"/>
        <end position="103"/>
    </location>
</feature>
<gene>
    <name evidence="2" type="ORF">BSOLF_2643</name>
</gene>
<proteinExistence type="predicted"/>
<dbReference type="AlphaFoldDB" id="A0A2R6Y2F6"/>
<evidence type="ECO:0000256" key="1">
    <source>
        <dbReference type="SAM" id="MobiDB-lite"/>
    </source>
</evidence>
<reference evidence="3" key="1">
    <citation type="journal article" date="2018" name="Sci. Rep.">
        <title>Lignite coal burning seam in the remote Altai Mountains harbors a hydrogen-driven thermophilic microbial community.</title>
        <authorList>
            <person name="Kadnikov V.V."/>
            <person name="Mardanov A.V."/>
            <person name="Ivasenko D.A."/>
            <person name="Antsiferov D.V."/>
            <person name="Beletsky A.V."/>
            <person name="Karnachuk O.V."/>
            <person name="Ravin N.V."/>
        </authorList>
    </citation>
    <scope>NUCLEOTIDE SEQUENCE [LARGE SCALE GENOMIC DNA]</scope>
</reference>
<sequence>MSYMDAIRHWLEIELVARARPEDKAAIKTADFFNRILQEDHHIIIKNVQKADDRYLVTYEESGDLKETRFDRYQVEGLLLAIEHEPKYGIVYPEEEDEEEADGEGGKQGKDGEINSNLEHE</sequence>
<comment type="caution">
    <text evidence="2">The sequence shown here is derived from an EMBL/GenBank/DDBJ whole genome shotgun (WGS) entry which is preliminary data.</text>
</comment>
<dbReference type="Proteomes" id="UP000244338">
    <property type="component" value="Unassembled WGS sequence"/>
</dbReference>
<evidence type="ECO:0000313" key="3">
    <source>
        <dbReference type="Proteomes" id="UP000244338"/>
    </source>
</evidence>
<accession>A0A2R6Y2F6</accession>
<dbReference type="EMBL" id="PEBX01000018">
    <property type="protein sequence ID" value="PTQ56841.1"/>
    <property type="molecule type" value="Genomic_DNA"/>
</dbReference>
<name>A0A2R6Y2F6_9BACL</name>